<dbReference type="GO" id="GO:0000706">
    <property type="term" value="P:meiotic DNA double-strand break processing"/>
    <property type="evidence" value="ECO:0007669"/>
    <property type="project" value="TreeGrafter"/>
</dbReference>
<dbReference type="PROSITE" id="PS52041">
    <property type="entry name" value="TOPO_IIB"/>
    <property type="match status" value="1"/>
</dbReference>
<keyword evidence="5" id="KW-0479">Metal-binding</keyword>
<dbReference type="Gene3D" id="3.40.1360.10">
    <property type="match status" value="1"/>
</dbReference>
<dbReference type="InterPro" id="IPR036388">
    <property type="entry name" value="WH-like_DNA-bd_sf"/>
</dbReference>
<comment type="catalytic activity">
    <reaction evidence="1 10">
        <text>ATP-dependent breakage, passage and rejoining of double-stranded DNA.</text>
        <dbReference type="EC" id="5.6.2.2"/>
    </reaction>
</comment>
<evidence type="ECO:0000313" key="14">
    <source>
        <dbReference type="EMBL" id="CED85536.1"/>
    </source>
</evidence>
<evidence type="ECO:0000259" key="12">
    <source>
        <dbReference type="Pfam" id="PF04406"/>
    </source>
</evidence>
<dbReference type="InterPro" id="IPR002815">
    <property type="entry name" value="Spo11/TopoVI_A"/>
</dbReference>
<keyword evidence="9 10" id="KW-0413">Isomerase</keyword>
<feature type="region of interest" description="Disordered" evidence="11">
    <location>
        <begin position="243"/>
        <end position="278"/>
    </location>
</feature>
<feature type="compositionally biased region" description="Low complexity" evidence="11">
    <location>
        <begin position="243"/>
        <end position="258"/>
    </location>
</feature>
<dbReference type="Pfam" id="PF21180">
    <property type="entry name" value="TOP6A-Spo11_Toprim"/>
    <property type="match status" value="1"/>
</dbReference>
<dbReference type="InterPro" id="IPR036078">
    <property type="entry name" value="Spo11/TopoVI_A_sf"/>
</dbReference>
<keyword evidence="6" id="KW-0460">Magnesium</keyword>
<comment type="cofactor">
    <cofactor evidence="2">
        <name>Mg(2+)</name>
        <dbReference type="ChEBI" id="CHEBI:18420"/>
    </cofactor>
</comment>
<dbReference type="GO" id="GO:0003677">
    <property type="term" value="F:DNA binding"/>
    <property type="evidence" value="ECO:0007669"/>
    <property type="project" value="UniProtKB-UniRule"/>
</dbReference>
<evidence type="ECO:0000259" key="13">
    <source>
        <dbReference type="Pfam" id="PF21180"/>
    </source>
</evidence>
<keyword evidence="8 10" id="KW-0238">DNA-binding</keyword>
<evidence type="ECO:0000256" key="8">
    <source>
        <dbReference type="ARBA" id="ARBA00023125"/>
    </source>
</evidence>
<dbReference type="Gene3D" id="1.10.10.10">
    <property type="entry name" value="Winged helix-like DNA-binding domain superfamily/Winged helix DNA-binding domain"/>
    <property type="match status" value="1"/>
</dbReference>
<sequence length="675" mass="75809">MTCPVSPSVLSTTQGLLDSWESNLASPTSPSLLIDMSVDFQPLFPDNDIQASPSTSPSQSDCEITSLLELNRPANKFGLGPRCLEEDVDLIDKADSSVRLDMDSFSSLDGFSTGYEEEDYEGESMNESRDDDDDEEEEDNWFQTGFVTEVNLEQSEQEGLDISSYLRPIKVEDEALKLESDDDEDHRDDDDESEEWSEDEHEMYNPSAQYLLEKAQRRTAAMNYVENVMTSFLSQLASSMLHPSTLSSAPSSRSIRPEPTSRQNLTSSKPDASQPMPELSYFTSDDEEAQVVQQTKNTTGRIELICAANKSRRFIWPVRTINNTVRLACLWKVLSLIYEALEEDIIVTKRDIYYKDPKLFTSQQKVNMIVNDLVVSSNFKRSDFNVRASPKGLFASSVLLIHFHEQVPVQSVFQSTLIPPVETISSIQFNSKVEDGEIGLLQGPSGVKGPKWILVIEKDAIFQSLCSVRFGLDQGGVMITGKGYPDHTTQEFLCLLSRNFPRTPIAVLVDGDPDGIEILSVYKFGSQSQPKLAVPRVEWLGVKAREWSRLNIDYEQLIPLTPRDVTKTFKMIGRSTTRMPKEWKQELACMLHLRCKAEIQLLTAPPVSHSGVASSSERSTDHSACRDIWSTPVHENSTNFAGQQEHVHRRTGGINRLVAYLQERLDELGPVECEG</sequence>
<evidence type="ECO:0000256" key="11">
    <source>
        <dbReference type="SAM" id="MobiDB-lite"/>
    </source>
</evidence>
<organism evidence="14">
    <name type="scientific">Phaffia rhodozyma</name>
    <name type="common">Yeast</name>
    <name type="synonym">Xanthophyllomyces dendrorhous</name>
    <dbReference type="NCBI Taxonomy" id="264483"/>
    <lineage>
        <taxon>Eukaryota</taxon>
        <taxon>Fungi</taxon>
        <taxon>Dikarya</taxon>
        <taxon>Basidiomycota</taxon>
        <taxon>Agaricomycotina</taxon>
        <taxon>Tremellomycetes</taxon>
        <taxon>Cystofilobasidiales</taxon>
        <taxon>Mrakiaceae</taxon>
        <taxon>Phaffia</taxon>
    </lineage>
</organism>
<comment type="similarity">
    <text evidence="3 10">Belongs to the TOP6A family.</text>
</comment>
<evidence type="ECO:0000256" key="6">
    <source>
        <dbReference type="ARBA" id="ARBA00022842"/>
    </source>
</evidence>
<accession>A0A0F7SVG2</accession>
<evidence type="ECO:0000256" key="5">
    <source>
        <dbReference type="ARBA" id="ARBA00022723"/>
    </source>
</evidence>
<feature type="region of interest" description="Disordered" evidence="11">
    <location>
        <begin position="107"/>
        <end position="139"/>
    </location>
</feature>
<dbReference type="PRINTS" id="PR01550">
    <property type="entry name" value="TOP6AFAMILY"/>
</dbReference>
<dbReference type="GO" id="GO:0042138">
    <property type="term" value="P:meiotic DNA double-strand break formation"/>
    <property type="evidence" value="ECO:0007669"/>
    <property type="project" value="TreeGrafter"/>
</dbReference>
<dbReference type="PANTHER" id="PTHR10848:SF0">
    <property type="entry name" value="MEIOTIC RECOMBINATION PROTEIN SPO11"/>
    <property type="match status" value="1"/>
</dbReference>
<dbReference type="SUPFAM" id="SSF56726">
    <property type="entry name" value="DNA topoisomerase IV, alpha subunit"/>
    <property type="match status" value="1"/>
</dbReference>
<dbReference type="GO" id="GO:0007131">
    <property type="term" value="P:reciprocal meiotic recombination"/>
    <property type="evidence" value="ECO:0007669"/>
    <property type="project" value="TreeGrafter"/>
</dbReference>
<dbReference type="InterPro" id="IPR034136">
    <property type="entry name" value="TOPRIM_Topo6A/Spo11"/>
</dbReference>
<evidence type="ECO:0000256" key="3">
    <source>
        <dbReference type="ARBA" id="ARBA00006559"/>
    </source>
</evidence>
<reference evidence="14" key="1">
    <citation type="submission" date="2014-08" db="EMBL/GenBank/DDBJ databases">
        <authorList>
            <person name="Sharma Rahul"/>
            <person name="Thines Marco"/>
        </authorList>
    </citation>
    <scope>NUCLEOTIDE SEQUENCE</scope>
</reference>
<evidence type="ECO:0000256" key="10">
    <source>
        <dbReference type="PROSITE-ProRule" id="PRU01385"/>
    </source>
</evidence>
<dbReference type="EMBL" id="LN483332">
    <property type="protein sequence ID" value="CED85536.1"/>
    <property type="molecule type" value="Genomic_DNA"/>
</dbReference>
<dbReference type="AlphaFoldDB" id="A0A0F7SVG2"/>
<dbReference type="GO" id="GO:0000228">
    <property type="term" value="C:nuclear chromosome"/>
    <property type="evidence" value="ECO:0007669"/>
    <property type="project" value="TreeGrafter"/>
</dbReference>
<dbReference type="EC" id="5.6.2.2" evidence="4"/>
<dbReference type="GO" id="GO:0046872">
    <property type="term" value="F:metal ion binding"/>
    <property type="evidence" value="ECO:0007669"/>
    <property type="project" value="UniProtKB-KW"/>
</dbReference>
<evidence type="ECO:0000256" key="1">
    <source>
        <dbReference type="ARBA" id="ARBA00000185"/>
    </source>
</evidence>
<dbReference type="PANTHER" id="PTHR10848">
    <property type="entry name" value="MEIOTIC RECOMBINATION PROTEIN SPO11"/>
    <property type="match status" value="1"/>
</dbReference>
<feature type="compositionally biased region" description="Polar residues" evidence="11">
    <location>
        <begin position="260"/>
        <end position="271"/>
    </location>
</feature>
<dbReference type="GO" id="GO:0005524">
    <property type="term" value="F:ATP binding"/>
    <property type="evidence" value="ECO:0007669"/>
    <property type="project" value="InterPro"/>
</dbReference>
<dbReference type="Pfam" id="PF04406">
    <property type="entry name" value="TP6A_N"/>
    <property type="match status" value="1"/>
</dbReference>
<feature type="compositionally biased region" description="Acidic residues" evidence="11">
    <location>
        <begin position="115"/>
        <end position="139"/>
    </location>
</feature>
<proteinExistence type="inferred from homology"/>
<evidence type="ECO:0000256" key="4">
    <source>
        <dbReference type="ARBA" id="ARBA00012895"/>
    </source>
</evidence>
<evidence type="ECO:0000256" key="7">
    <source>
        <dbReference type="ARBA" id="ARBA00023029"/>
    </source>
</evidence>
<feature type="domain" description="Spo11/DNA topoisomerase VI subunit A N-terminal" evidence="12">
    <location>
        <begin position="326"/>
        <end position="386"/>
    </location>
</feature>
<feature type="compositionally biased region" description="Acidic residues" evidence="11">
    <location>
        <begin position="180"/>
        <end position="201"/>
    </location>
</feature>
<feature type="region of interest" description="Disordered" evidence="11">
    <location>
        <begin position="174"/>
        <end position="205"/>
    </location>
</feature>
<name>A0A0F7SVG2_PHARH</name>
<dbReference type="InterPro" id="IPR013049">
    <property type="entry name" value="Spo11/TopoVI_A_N"/>
</dbReference>
<feature type="domain" description="Topoisomerase 6 subunit A/Spo11 TOPRIM" evidence="13">
    <location>
        <begin position="453"/>
        <end position="604"/>
    </location>
</feature>
<keyword evidence="7 10" id="KW-0799">Topoisomerase</keyword>
<evidence type="ECO:0000256" key="9">
    <source>
        <dbReference type="ARBA" id="ARBA00023235"/>
    </source>
</evidence>
<dbReference type="CDD" id="cd00223">
    <property type="entry name" value="TOPRIM_TopoIIB_SPO"/>
    <property type="match status" value="1"/>
</dbReference>
<dbReference type="GO" id="GO:0003918">
    <property type="term" value="F:DNA topoisomerase type II (double strand cut, ATP-hydrolyzing) activity"/>
    <property type="evidence" value="ECO:0007669"/>
    <property type="project" value="UniProtKB-UniRule"/>
</dbReference>
<evidence type="ECO:0000256" key="2">
    <source>
        <dbReference type="ARBA" id="ARBA00001946"/>
    </source>
</evidence>
<feature type="active site" description="O-(5'-phospho-DNA)-tyrosine intermediate" evidence="10">
    <location>
        <position position="354"/>
    </location>
</feature>
<protein>
    <recommendedName>
        <fullName evidence="4">DNA topoisomerase (ATP-hydrolyzing)</fullName>
        <ecNumber evidence="4">5.6.2.2</ecNumber>
    </recommendedName>
</protein>